<dbReference type="SUPFAM" id="SSF75217">
    <property type="entry name" value="alpha/beta knot"/>
    <property type="match status" value="1"/>
</dbReference>
<comment type="similarity">
    <text evidence="2 12">Belongs to the RNA methyltransferase RsmE family.</text>
</comment>
<evidence type="ECO:0000259" key="13">
    <source>
        <dbReference type="Pfam" id="PF04452"/>
    </source>
</evidence>
<reference evidence="16" key="1">
    <citation type="submission" date="2021-02" db="EMBL/GenBank/DDBJ databases">
        <title>Leucobacter sp. CX169.</title>
        <authorList>
            <person name="Cheng Y."/>
        </authorList>
    </citation>
    <scope>NUCLEOTIDE SEQUENCE [LARGE SCALE GENOMIC DNA]</scope>
    <source>
        <strain evidence="16">JY899</strain>
    </source>
</reference>
<dbReference type="InterPro" id="IPR029028">
    <property type="entry name" value="Alpha/beta_knot_MTases"/>
</dbReference>
<evidence type="ECO:0000256" key="9">
    <source>
        <dbReference type="ARBA" id="ARBA00022691"/>
    </source>
</evidence>
<keyword evidence="6 12" id="KW-0698">rRNA processing</keyword>
<keyword evidence="16" id="KW-1185">Reference proteome</keyword>
<evidence type="ECO:0000256" key="8">
    <source>
        <dbReference type="ARBA" id="ARBA00022679"/>
    </source>
</evidence>
<keyword evidence="8 12" id="KW-0808">Transferase</keyword>
<feature type="domain" description="Ribosomal RNA small subunit methyltransferase E methyltransferase" evidence="13">
    <location>
        <begin position="75"/>
        <end position="239"/>
    </location>
</feature>
<dbReference type="Pfam" id="PF20260">
    <property type="entry name" value="PUA_4"/>
    <property type="match status" value="1"/>
</dbReference>
<evidence type="ECO:0000256" key="2">
    <source>
        <dbReference type="ARBA" id="ARBA00005528"/>
    </source>
</evidence>
<evidence type="ECO:0000313" key="16">
    <source>
        <dbReference type="Proteomes" id="UP000705983"/>
    </source>
</evidence>
<dbReference type="GO" id="GO:0032259">
    <property type="term" value="P:methylation"/>
    <property type="evidence" value="ECO:0007669"/>
    <property type="project" value="UniProtKB-KW"/>
</dbReference>
<dbReference type="InterPro" id="IPR006700">
    <property type="entry name" value="RsmE"/>
</dbReference>
<comment type="caution">
    <text evidence="15">The sequence shown here is derived from an EMBL/GenBank/DDBJ whole genome shotgun (WGS) entry which is preliminary data.</text>
</comment>
<feature type="domain" description="Ribosomal RNA small subunit methyltransferase E PUA-like" evidence="14">
    <location>
        <begin position="21"/>
        <end position="64"/>
    </location>
</feature>
<organism evidence="15 16">
    <name type="scientific">Flaviflexus equikiangi</name>
    <dbReference type="NCBI Taxonomy" id="2758573"/>
    <lineage>
        <taxon>Bacteria</taxon>
        <taxon>Bacillati</taxon>
        <taxon>Actinomycetota</taxon>
        <taxon>Actinomycetes</taxon>
        <taxon>Actinomycetales</taxon>
        <taxon>Actinomycetaceae</taxon>
        <taxon>Flaviflexus</taxon>
    </lineage>
</organism>
<comment type="subcellular location">
    <subcellularLocation>
        <location evidence="1 12">Cytoplasm</location>
    </subcellularLocation>
</comment>
<evidence type="ECO:0000313" key="15">
    <source>
        <dbReference type="EMBL" id="MBM9432762.1"/>
    </source>
</evidence>
<proteinExistence type="inferred from homology"/>
<dbReference type="PANTHER" id="PTHR30027:SF3">
    <property type="entry name" value="16S RRNA (URACIL(1498)-N(3))-METHYLTRANSFERASE"/>
    <property type="match status" value="1"/>
</dbReference>
<name>A0ABS2TDP4_9ACTO</name>
<dbReference type="Pfam" id="PF04452">
    <property type="entry name" value="Methyltrans_RNA"/>
    <property type="match status" value="1"/>
</dbReference>
<evidence type="ECO:0000256" key="12">
    <source>
        <dbReference type="PIRNR" id="PIRNR015601"/>
    </source>
</evidence>
<dbReference type="PANTHER" id="PTHR30027">
    <property type="entry name" value="RIBOSOMAL RNA SMALL SUBUNIT METHYLTRANSFERASE E"/>
    <property type="match status" value="1"/>
</dbReference>
<dbReference type="SUPFAM" id="SSF88697">
    <property type="entry name" value="PUA domain-like"/>
    <property type="match status" value="1"/>
</dbReference>
<evidence type="ECO:0000256" key="1">
    <source>
        <dbReference type="ARBA" id="ARBA00004496"/>
    </source>
</evidence>
<evidence type="ECO:0000256" key="5">
    <source>
        <dbReference type="ARBA" id="ARBA00022490"/>
    </source>
</evidence>
<dbReference type="InterPro" id="IPR046886">
    <property type="entry name" value="RsmE_MTase_dom"/>
</dbReference>
<protein>
    <recommendedName>
        <fullName evidence="4 12">Ribosomal RNA small subunit methyltransferase E</fullName>
        <ecNumber evidence="3 12">2.1.1.193</ecNumber>
    </recommendedName>
</protein>
<dbReference type="PIRSF" id="PIRSF015601">
    <property type="entry name" value="MTase_slr0722"/>
    <property type="match status" value="1"/>
</dbReference>
<comment type="catalytic activity">
    <reaction evidence="11 12">
        <text>uridine(1498) in 16S rRNA + S-adenosyl-L-methionine = N(3)-methyluridine(1498) in 16S rRNA + S-adenosyl-L-homocysteine + H(+)</text>
        <dbReference type="Rhea" id="RHEA:42920"/>
        <dbReference type="Rhea" id="RHEA-COMP:10283"/>
        <dbReference type="Rhea" id="RHEA-COMP:10284"/>
        <dbReference type="ChEBI" id="CHEBI:15378"/>
        <dbReference type="ChEBI" id="CHEBI:57856"/>
        <dbReference type="ChEBI" id="CHEBI:59789"/>
        <dbReference type="ChEBI" id="CHEBI:65315"/>
        <dbReference type="ChEBI" id="CHEBI:74502"/>
        <dbReference type="EC" id="2.1.1.193"/>
    </reaction>
</comment>
<comment type="function">
    <text evidence="10 12">Specifically methylates the N3 position of the uracil ring of uridine 1498 (m3U1498) in 16S rRNA. Acts on the fully assembled 30S ribosomal subunit.</text>
</comment>
<evidence type="ECO:0000256" key="4">
    <source>
        <dbReference type="ARBA" id="ARBA00013673"/>
    </source>
</evidence>
<dbReference type="InterPro" id="IPR046887">
    <property type="entry name" value="RsmE_PUA-like"/>
</dbReference>
<dbReference type="Proteomes" id="UP000705983">
    <property type="component" value="Unassembled WGS sequence"/>
</dbReference>
<dbReference type="NCBIfam" id="NF008693">
    <property type="entry name" value="PRK11713.2-3"/>
    <property type="match status" value="1"/>
</dbReference>
<dbReference type="EMBL" id="JAFFJS010000002">
    <property type="protein sequence ID" value="MBM9432762.1"/>
    <property type="molecule type" value="Genomic_DNA"/>
</dbReference>
<dbReference type="InterPro" id="IPR029026">
    <property type="entry name" value="tRNA_m1G_MTases_N"/>
</dbReference>
<evidence type="ECO:0000256" key="11">
    <source>
        <dbReference type="ARBA" id="ARBA00047944"/>
    </source>
</evidence>
<dbReference type="NCBIfam" id="TIGR00046">
    <property type="entry name" value="RsmE family RNA methyltransferase"/>
    <property type="match status" value="1"/>
</dbReference>
<evidence type="ECO:0000259" key="14">
    <source>
        <dbReference type="Pfam" id="PF20260"/>
    </source>
</evidence>
<evidence type="ECO:0000256" key="7">
    <source>
        <dbReference type="ARBA" id="ARBA00022603"/>
    </source>
</evidence>
<sequence length="246" mass="25706">MTLPVYYCADLPDGGEVELLGEEARHAHVKRTTVGERIDLVDGDGGRVTVEVTGVSPSSLRGTIIGRRVDPRPEHPITLVQALAKGGRDEAAIESAVEVGVAGIVPWQADRSIVRWSGPKGEKGAAKWRHVALSAMKQSRQAFLPGVSDVVTSRQLNDRARSVTQAGGRVFICHETATSTLSSVTVGVPGPLWIIVGPEGGISEEELAGLVAAGGEPVLLGNSVLRSGTAGTVAATILQVISGTWR</sequence>
<keyword evidence="9 12" id="KW-0949">S-adenosyl-L-methionine</keyword>
<dbReference type="Gene3D" id="2.40.240.20">
    <property type="entry name" value="Hypothetical PUA domain-like, domain 1"/>
    <property type="match status" value="1"/>
</dbReference>
<dbReference type="InterPro" id="IPR015947">
    <property type="entry name" value="PUA-like_sf"/>
</dbReference>
<dbReference type="RefSeq" id="WP_182169800.1">
    <property type="nucleotide sequence ID" value="NZ_CP059676.1"/>
</dbReference>
<gene>
    <name evidence="15" type="ORF">JVW63_03475</name>
</gene>
<keyword evidence="5 12" id="KW-0963">Cytoplasm</keyword>
<dbReference type="EC" id="2.1.1.193" evidence="3 12"/>
<dbReference type="CDD" id="cd18084">
    <property type="entry name" value="RsmE-like"/>
    <property type="match status" value="1"/>
</dbReference>
<evidence type="ECO:0000256" key="3">
    <source>
        <dbReference type="ARBA" id="ARBA00012328"/>
    </source>
</evidence>
<evidence type="ECO:0000256" key="6">
    <source>
        <dbReference type="ARBA" id="ARBA00022552"/>
    </source>
</evidence>
<keyword evidence="7 12" id="KW-0489">Methyltransferase</keyword>
<dbReference type="GO" id="GO:0008168">
    <property type="term" value="F:methyltransferase activity"/>
    <property type="evidence" value="ECO:0007669"/>
    <property type="project" value="UniProtKB-KW"/>
</dbReference>
<dbReference type="Gene3D" id="3.40.1280.10">
    <property type="match status" value="1"/>
</dbReference>
<accession>A0ABS2TDP4</accession>
<evidence type="ECO:0000256" key="10">
    <source>
        <dbReference type="ARBA" id="ARBA00025699"/>
    </source>
</evidence>